<evidence type="ECO:0000313" key="1">
    <source>
        <dbReference type="EMBL" id="RAM61480.1"/>
    </source>
</evidence>
<accession>A0ABX9BUP7</accession>
<proteinExistence type="predicted"/>
<comment type="caution">
    <text evidence="1">The sequence shown here is derived from an EMBL/GenBank/DDBJ whole genome shotgun (WGS) entry which is preliminary data.</text>
</comment>
<reference evidence="1 2" key="1">
    <citation type="submission" date="2014-12" db="EMBL/GenBank/DDBJ databases">
        <title>Complete genome sequence of Herbaspirillum rubrisubalbicans Os38.</title>
        <authorList>
            <person name="Chen M."/>
            <person name="An Q."/>
        </authorList>
    </citation>
    <scope>NUCLEOTIDE SEQUENCE [LARGE SCALE GENOMIC DNA]</scope>
    <source>
        <strain evidence="1 2">Os38</strain>
    </source>
</reference>
<dbReference type="EMBL" id="JUGD01000037">
    <property type="protein sequence ID" value="RAM61480.1"/>
    <property type="molecule type" value="Genomic_DNA"/>
</dbReference>
<evidence type="ECO:0000313" key="2">
    <source>
        <dbReference type="Proteomes" id="UP000248631"/>
    </source>
</evidence>
<organism evidence="1 2">
    <name type="scientific">Herbaspirillum rubrisubalbicans</name>
    <dbReference type="NCBI Taxonomy" id="80842"/>
    <lineage>
        <taxon>Bacteria</taxon>
        <taxon>Pseudomonadati</taxon>
        <taxon>Pseudomonadota</taxon>
        <taxon>Betaproteobacteria</taxon>
        <taxon>Burkholderiales</taxon>
        <taxon>Oxalobacteraceae</taxon>
        <taxon>Herbaspirillum</taxon>
    </lineage>
</organism>
<sequence length="170" mass="18898">MSLAILGRISDPTALSDRARGVASRLWRVAQLNFFDGFSVDQLAASLVDVDSTLDVRTCNLDDELKILAFIRREMEKERLVIVSWHSQRGDTHHWVLLIGVEGYSQDETFKPTAYLALDPGTDAPVMTAYNGRLEVSGAVGRYAMAGKMVYEAVWQNRMMVELTSAISLG</sequence>
<name>A0ABX9BUP7_9BURK</name>
<keyword evidence="2" id="KW-1185">Reference proteome</keyword>
<dbReference type="Proteomes" id="UP000248631">
    <property type="component" value="Unassembled WGS sequence"/>
</dbReference>
<protein>
    <recommendedName>
        <fullName evidence="3">SCP2 domain-containing protein</fullName>
    </recommendedName>
</protein>
<gene>
    <name evidence="1" type="ORF">RB24_25005</name>
</gene>
<evidence type="ECO:0008006" key="3">
    <source>
        <dbReference type="Google" id="ProtNLM"/>
    </source>
</evidence>